<comment type="caution">
    <text evidence="1">The sequence shown here is derived from an EMBL/GenBank/DDBJ whole genome shotgun (WGS) entry which is preliminary data.</text>
</comment>
<evidence type="ECO:0000313" key="1">
    <source>
        <dbReference type="EMBL" id="KAH6946937.1"/>
    </source>
</evidence>
<organism evidence="1 2">
    <name type="scientific">Hyalomma asiaticum</name>
    <name type="common">Tick</name>
    <dbReference type="NCBI Taxonomy" id="266040"/>
    <lineage>
        <taxon>Eukaryota</taxon>
        <taxon>Metazoa</taxon>
        <taxon>Ecdysozoa</taxon>
        <taxon>Arthropoda</taxon>
        <taxon>Chelicerata</taxon>
        <taxon>Arachnida</taxon>
        <taxon>Acari</taxon>
        <taxon>Parasitiformes</taxon>
        <taxon>Ixodida</taxon>
        <taxon>Ixodoidea</taxon>
        <taxon>Ixodidae</taxon>
        <taxon>Hyalomminae</taxon>
        <taxon>Hyalomma</taxon>
    </lineage>
</organism>
<name>A0ACB7THB2_HYAAI</name>
<dbReference type="EMBL" id="CM023481">
    <property type="protein sequence ID" value="KAH6946937.1"/>
    <property type="molecule type" value="Genomic_DNA"/>
</dbReference>
<protein>
    <submittedName>
        <fullName evidence="1">Uncharacterized protein</fullName>
    </submittedName>
</protein>
<dbReference type="Proteomes" id="UP000821845">
    <property type="component" value="Chromosome 1"/>
</dbReference>
<reference evidence="1" key="1">
    <citation type="submission" date="2020-05" db="EMBL/GenBank/DDBJ databases">
        <title>Large-scale comparative analyses of tick genomes elucidate their genetic diversity and vector capacities.</title>
        <authorList>
            <person name="Jia N."/>
            <person name="Wang J."/>
            <person name="Shi W."/>
            <person name="Du L."/>
            <person name="Sun Y."/>
            <person name="Zhan W."/>
            <person name="Jiang J."/>
            <person name="Wang Q."/>
            <person name="Zhang B."/>
            <person name="Ji P."/>
            <person name="Sakyi L.B."/>
            <person name="Cui X."/>
            <person name="Yuan T."/>
            <person name="Jiang B."/>
            <person name="Yang W."/>
            <person name="Lam T.T.-Y."/>
            <person name="Chang Q."/>
            <person name="Ding S."/>
            <person name="Wang X."/>
            <person name="Zhu J."/>
            <person name="Ruan X."/>
            <person name="Zhao L."/>
            <person name="Wei J."/>
            <person name="Que T."/>
            <person name="Du C."/>
            <person name="Cheng J."/>
            <person name="Dai P."/>
            <person name="Han X."/>
            <person name="Huang E."/>
            <person name="Gao Y."/>
            <person name="Liu J."/>
            <person name="Shao H."/>
            <person name="Ye R."/>
            <person name="Li L."/>
            <person name="Wei W."/>
            <person name="Wang X."/>
            <person name="Wang C."/>
            <person name="Yang T."/>
            <person name="Huo Q."/>
            <person name="Li W."/>
            <person name="Guo W."/>
            <person name="Chen H."/>
            <person name="Zhou L."/>
            <person name="Ni X."/>
            <person name="Tian J."/>
            <person name="Zhou Y."/>
            <person name="Sheng Y."/>
            <person name="Liu T."/>
            <person name="Pan Y."/>
            <person name="Xia L."/>
            <person name="Li J."/>
            <person name="Zhao F."/>
            <person name="Cao W."/>
        </authorList>
    </citation>
    <scope>NUCLEOTIDE SEQUENCE</scope>
    <source>
        <strain evidence="1">Hyas-2018</strain>
    </source>
</reference>
<proteinExistence type="predicted"/>
<sequence length="81" mass="9363">MSTSKSCSERAQAQSEDYYSILGVSRNATPSDIRKAYKALALRWHPDNNEDNKEEAERVFRKISEAYNVLSDESSRARYDR</sequence>
<gene>
    <name evidence="1" type="ORF">HPB50_016183</name>
</gene>
<accession>A0ACB7THB2</accession>
<keyword evidence="2" id="KW-1185">Reference proteome</keyword>
<evidence type="ECO:0000313" key="2">
    <source>
        <dbReference type="Proteomes" id="UP000821845"/>
    </source>
</evidence>